<evidence type="ECO:0000313" key="1">
    <source>
        <dbReference type="EMBL" id="SCW40631.1"/>
    </source>
</evidence>
<name>A0A1G4Q856_9HYPH</name>
<gene>
    <name evidence="1" type="ORF">SAMN02927900_01450</name>
</gene>
<reference evidence="1 2" key="1">
    <citation type="submission" date="2016-10" db="EMBL/GenBank/DDBJ databases">
        <authorList>
            <person name="de Groot N.N."/>
        </authorList>
    </citation>
    <scope>NUCLEOTIDE SEQUENCE [LARGE SCALE GENOMIC DNA]</scope>
    <source>
        <strain evidence="1 2">CGMCC 1.3401</strain>
    </source>
</reference>
<dbReference type="Pfam" id="PF12875">
    <property type="entry name" value="DUF3826"/>
    <property type="match status" value="1"/>
</dbReference>
<dbReference type="RefSeq" id="WP_233426642.1">
    <property type="nucleotide sequence ID" value="NZ_FMTM01000001.1"/>
</dbReference>
<dbReference type="AlphaFoldDB" id="A0A1G4Q856"/>
<dbReference type="EMBL" id="FMTM01000001">
    <property type="protein sequence ID" value="SCW40631.1"/>
    <property type="molecule type" value="Genomic_DNA"/>
</dbReference>
<sequence>MELAAARLYRAKWSEQIHDEWIRNVLKNREDLTAEQLGRIKDLMNAAVPDSTVEGYQNLVPALSLPDADDRHVLAAAIVSSSDAIVTFNLVDFLRRLFLNTISRFCTPMILFSTNLASTTRA</sequence>
<accession>A0A1G4Q856</accession>
<protein>
    <submittedName>
        <fullName evidence="1">PIN domain-containing protein</fullName>
    </submittedName>
</protein>
<proteinExistence type="predicted"/>
<evidence type="ECO:0000313" key="2">
    <source>
        <dbReference type="Proteomes" id="UP000199542"/>
    </source>
</evidence>
<dbReference type="Proteomes" id="UP000199542">
    <property type="component" value="Unassembled WGS sequence"/>
</dbReference>
<organism evidence="1 2">
    <name type="scientific">Rhizobium mongolense subsp. loessense</name>
    <dbReference type="NCBI Taxonomy" id="158890"/>
    <lineage>
        <taxon>Bacteria</taxon>
        <taxon>Pseudomonadati</taxon>
        <taxon>Pseudomonadota</taxon>
        <taxon>Alphaproteobacteria</taxon>
        <taxon>Hyphomicrobiales</taxon>
        <taxon>Rhizobiaceae</taxon>
        <taxon>Rhizobium/Agrobacterium group</taxon>
        <taxon>Rhizobium</taxon>
    </lineage>
</organism>
<dbReference type="InterPro" id="IPR024284">
    <property type="entry name" value="DUF3826"/>
</dbReference>